<evidence type="ECO:0000256" key="1">
    <source>
        <dbReference type="SAM" id="MobiDB-lite"/>
    </source>
</evidence>
<organism evidence="3 4">
    <name type="scientific">Allorhodopirellula solitaria</name>
    <dbReference type="NCBI Taxonomy" id="2527987"/>
    <lineage>
        <taxon>Bacteria</taxon>
        <taxon>Pseudomonadati</taxon>
        <taxon>Planctomycetota</taxon>
        <taxon>Planctomycetia</taxon>
        <taxon>Pirellulales</taxon>
        <taxon>Pirellulaceae</taxon>
        <taxon>Allorhodopirellula</taxon>
    </lineage>
</organism>
<dbReference type="Proteomes" id="UP000318053">
    <property type="component" value="Unassembled WGS sequence"/>
</dbReference>
<protein>
    <submittedName>
        <fullName evidence="3">Uncharacterized protein</fullName>
    </submittedName>
</protein>
<reference evidence="3 4" key="1">
    <citation type="submission" date="2019-02" db="EMBL/GenBank/DDBJ databases">
        <title>Deep-cultivation of Planctomycetes and their phenomic and genomic characterization uncovers novel biology.</title>
        <authorList>
            <person name="Wiegand S."/>
            <person name="Jogler M."/>
            <person name="Boedeker C."/>
            <person name="Pinto D."/>
            <person name="Vollmers J."/>
            <person name="Rivas-Marin E."/>
            <person name="Kohn T."/>
            <person name="Peeters S.H."/>
            <person name="Heuer A."/>
            <person name="Rast P."/>
            <person name="Oberbeckmann S."/>
            <person name="Bunk B."/>
            <person name="Jeske O."/>
            <person name="Meyerdierks A."/>
            <person name="Storesund J.E."/>
            <person name="Kallscheuer N."/>
            <person name="Luecker S."/>
            <person name="Lage O.M."/>
            <person name="Pohl T."/>
            <person name="Merkel B.J."/>
            <person name="Hornburger P."/>
            <person name="Mueller R.-W."/>
            <person name="Bruemmer F."/>
            <person name="Labrenz M."/>
            <person name="Spormann A.M."/>
            <person name="Op Den Camp H."/>
            <person name="Overmann J."/>
            <person name="Amann R."/>
            <person name="Jetten M.S.M."/>
            <person name="Mascher T."/>
            <person name="Medema M.H."/>
            <person name="Devos D.P."/>
            <person name="Kaster A.-K."/>
            <person name="Ovreas L."/>
            <person name="Rohde M."/>
            <person name="Galperin M.Y."/>
            <person name="Jogler C."/>
        </authorList>
    </citation>
    <scope>NUCLEOTIDE SEQUENCE [LARGE SCALE GENOMIC DNA]</scope>
    <source>
        <strain evidence="3 4">CA85</strain>
    </source>
</reference>
<evidence type="ECO:0000256" key="2">
    <source>
        <dbReference type="SAM" id="SignalP"/>
    </source>
</evidence>
<feature type="chain" id="PRO_5022789664" evidence="2">
    <location>
        <begin position="30"/>
        <end position="225"/>
    </location>
</feature>
<feature type="compositionally biased region" description="Acidic residues" evidence="1">
    <location>
        <begin position="191"/>
        <end position="201"/>
    </location>
</feature>
<gene>
    <name evidence="3" type="ORF">CA85_02330</name>
</gene>
<comment type="caution">
    <text evidence="3">The sequence shown here is derived from an EMBL/GenBank/DDBJ whole genome shotgun (WGS) entry which is preliminary data.</text>
</comment>
<proteinExistence type="predicted"/>
<sequence precursor="true">MRSRMIPTQRSRLAWTAFAILLMTSSLQAGSPWYVPWEGPWPWSRFEGSRRIDVIGPIGNRLPPSYRRQYNRPSYIGGKIAAKIAPSSQEAMAFHRSNELGLYDDNGIKGAFAGKHCPPERVEQHYFYPKPWEVLLVGPRDDRMQTSQTDEEFSPPEIYQEFEPREFRELLEESNALDDAIELEAPFGELEPLDESPEDALDGLALPESEQPEMTLPELTLPDGQ</sequence>
<keyword evidence="2" id="KW-0732">Signal</keyword>
<name>A0A5C5YJA0_9BACT</name>
<feature type="region of interest" description="Disordered" evidence="1">
    <location>
        <begin position="178"/>
        <end position="225"/>
    </location>
</feature>
<evidence type="ECO:0000313" key="3">
    <source>
        <dbReference type="EMBL" id="TWT74945.1"/>
    </source>
</evidence>
<keyword evidence="4" id="KW-1185">Reference proteome</keyword>
<dbReference type="AlphaFoldDB" id="A0A5C5YJA0"/>
<accession>A0A5C5YJA0</accession>
<feature type="signal peptide" evidence="2">
    <location>
        <begin position="1"/>
        <end position="29"/>
    </location>
</feature>
<dbReference type="EMBL" id="SJPK01000001">
    <property type="protein sequence ID" value="TWT74945.1"/>
    <property type="molecule type" value="Genomic_DNA"/>
</dbReference>
<evidence type="ECO:0000313" key="4">
    <source>
        <dbReference type="Proteomes" id="UP000318053"/>
    </source>
</evidence>